<comment type="caution">
    <text evidence="8">The sequence shown here is derived from an EMBL/GenBank/DDBJ whole genome shotgun (WGS) entry which is preliminary data.</text>
</comment>
<gene>
    <name evidence="8" type="ORF">ACFQDM_16200</name>
</gene>
<sequence length="811" mass="87850">MLLTTQWSISMHDDAGAPVATEQLTAQILEAGQNTLVFDPDLEDQAISNSPEWQVYHSLLANLGIEDGALDAMMTGVDTRLVSPLLPLKALLQIPPGATKPLSKSAIDQALADLTLRNLESDLLRSAAEELEMLGPAPRDPEIAEAIEGGMNIDLLERALAHPDGVYGCAEALRLAASDTRPLGTPGFETTQIGEEDAANLVRLLDSGSEMVLASPALQAAAQPDKGFAINLAGAITGGEITPAFVHNAALAMIEAVRTFPNKRVQIVFIGLSEALLRTGNPGTTPDERLEAAFNLLTSISAPLVAAAAQWNVQPVFSLDYAHPDLIPHFGSLSNGLEPVAMTSEQLGSNPILLSACREALSAARPELRERFDEHLSNIHRLVGVPGIDRSRLLARGFSDATLDSIEARLGEGMSLTQACSLWMIGEEVVSKELKLDLDVFDEDEDQSVLRLLGFSKKDIGLAQNHLSVERWQRVAALLRDAGLMIDHTPESALSFAANLCKQADISGTTSISFKTLPDGASLEKLLSAADFSRLSVFMSCETAARKERAAERIRHALDLVEETRQAEKEMDPTLPAEPMAGSGSPSDEAQGRERRYRLPDRRKGYIQKATVGGHKVYLHTGEFDNGELGEIFLDMHKEGAAFRSLMNNFAIAISIGLQYGVPLEEFVEAFVYTRFDPAGEVTGNDSIKRATSILDYIFRELAVSYLGRDDLAELSEGQSHDGLGRGIKDDVFQFPAEAAQIVSRGFSRGQLPDNIVILDRRRKDADEEEVEESVDYMGDPCPSCGHFTLKETDGEIRCEACGQLAADNNN</sequence>
<evidence type="ECO:0000256" key="3">
    <source>
        <dbReference type="ARBA" id="ARBA00022634"/>
    </source>
</evidence>
<dbReference type="EMBL" id="JBHSSW010000066">
    <property type="protein sequence ID" value="MFC6199624.1"/>
    <property type="molecule type" value="Genomic_DNA"/>
</dbReference>
<evidence type="ECO:0000256" key="5">
    <source>
        <dbReference type="ARBA" id="ARBA00047754"/>
    </source>
</evidence>
<protein>
    <recommendedName>
        <fullName evidence="2">ribonucleoside-diphosphate reductase</fullName>
        <ecNumber evidence="2">1.17.4.1</ecNumber>
    </recommendedName>
</protein>
<accession>A0ABW1SEJ4</accession>
<organism evidence="8 9">
    <name type="scientific">Ponticaulis profundi</name>
    <dbReference type="NCBI Taxonomy" id="2665222"/>
    <lineage>
        <taxon>Bacteria</taxon>
        <taxon>Pseudomonadati</taxon>
        <taxon>Pseudomonadota</taxon>
        <taxon>Alphaproteobacteria</taxon>
        <taxon>Hyphomonadales</taxon>
        <taxon>Hyphomonadaceae</taxon>
        <taxon>Ponticaulis</taxon>
    </lineage>
</organism>
<dbReference type="RefSeq" id="WP_377380829.1">
    <property type="nucleotide sequence ID" value="NZ_JBHSSW010000066.1"/>
</dbReference>
<comment type="catalytic activity">
    <reaction evidence="5">
        <text>a 2'-deoxyribonucleoside 5'-diphosphate + [thioredoxin]-disulfide + H2O = a ribonucleoside 5'-diphosphate + [thioredoxin]-dithiol</text>
        <dbReference type="Rhea" id="RHEA:23252"/>
        <dbReference type="Rhea" id="RHEA-COMP:10698"/>
        <dbReference type="Rhea" id="RHEA-COMP:10700"/>
        <dbReference type="ChEBI" id="CHEBI:15377"/>
        <dbReference type="ChEBI" id="CHEBI:29950"/>
        <dbReference type="ChEBI" id="CHEBI:50058"/>
        <dbReference type="ChEBI" id="CHEBI:57930"/>
        <dbReference type="ChEBI" id="CHEBI:73316"/>
        <dbReference type="EC" id="1.17.4.1"/>
    </reaction>
</comment>
<name>A0ABW1SEJ4_9PROT</name>
<evidence type="ECO:0000313" key="9">
    <source>
        <dbReference type="Proteomes" id="UP001596303"/>
    </source>
</evidence>
<dbReference type="InterPro" id="IPR024434">
    <property type="entry name" value="TSCPD_dom"/>
</dbReference>
<proteinExistence type="inferred from homology"/>
<dbReference type="Pfam" id="PF12637">
    <property type="entry name" value="TSCPD"/>
    <property type="match status" value="1"/>
</dbReference>
<evidence type="ECO:0000313" key="8">
    <source>
        <dbReference type="EMBL" id="MFC6199624.1"/>
    </source>
</evidence>
<evidence type="ECO:0000256" key="1">
    <source>
        <dbReference type="ARBA" id="ARBA00007405"/>
    </source>
</evidence>
<evidence type="ECO:0000256" key="4">
    <source>
        <dbReference type="ARBA" id="ARBA00022741"/>
    </source>
</evidence>
<keyword evidence="3" id="KW-0237">DNA synthesis</keyword>
<reference evidence="9" key="1">
    <citation type="journal article" date="2019" name="Int. J. Syst. Evol. Microbiol.">
        <title>The Global Catalogue of Microorganisms (GCM) 10K type strain sequencing project: providing services to taxonomists for standard genome sequencing and annotation.</title>
        <authorList>
            <consortium name="The Broad Institute Genomics Platform"/>
            <consortium name="The Broad Institute Genome Sequencing Center for Infectious Disease"/>
            <person name="Wu L."/>
            <person name="Ma J."/>
        </authorList>
    </citation>
    <scope>NUCLEOTIDE SEQUENCE [LARGE SCALE GENOMIC DNA]</scope>
    <source>
        <strain evidence="9">CGMCC-1.15741</strain>
    </source>
</reference>
<feature type="region of interest" description="Disordered" evidence="6">
    <location>
        <begin position="565"/>
        <end position="598"/>
    </location>
</feature>
<keyword evidence="4" id="KW-0547">Nucleotide-binding</keyword>
<comment type="similarity">
    <text evidence="1">Belongs to the ribonucleoside diphosphate reductase class-2 family.</text>
</comment>
<dbReference type="EC" id="1.17.4.1" evidence="2"/>
<feature type="domain" description="TSCPD" evidence="7">
    <location>
        <begin position="596"/>
        <end position="703"/>
    </location>
</feature>
<keyword evidence="9" id="KW-1185">Reference proteome</keyword>
<evidence type="ECO:0000256" key="6">
    <source>
        <dbReference type="SAM" id="MobiDB-lite"/>
    </source>
</evidence>
<dbReference type="Proteomes" id="UP001596303">
    <property type="component" value="Unassembled WGS sequence"/>
</dbReference>
<evidence type="ECO:0000259" key="7">
    <source>
        <dbReference type="Pfam" id="PF12637"/>
    </source>
</evidence>
<evidence type="ECO:0000256" key="2">
    <source>
        <dbReference type="ARBA" id="ARBA00012274"/>
    </source>
</evidence>